<dbReference type="InterPro" id="IPR038765">
    <property type="entry name" value="Papain-like_cys_pep_sf"/>
</dbReference>
<reference evidence="2" key="2">
    <citation type="submission" date="2020-09" db="EMBL/GenBank/DDBJ databases">
        <title>Reference genome assembly for Australian Ascochyta lentis isolate Al4.</title>
        <authorList>
            <person name="Lee R.C."/>
            <person name="Farfan-Caceres L.M."/>
            <person name="Debler J.W."/>
            <person name="Williams A.H."/>
            <person name="Henares B.M."/>
        </authorList>
    </citation>
    <scope>NUCLEOTIDE SEQUENCE</scope>
    <source>
        <strain evidence="2">Al4</strain>
    </source>
</reference>
<feature type="compositionally biased region" description="Pro residues" evidence="1">
    <location>
        <begin position="404"/>
        <end position="414"/>
    </location>
</feature>
<feature type="compositionally biased region" description="Acidic residues" evidence="1">
    <location>
        <begin position="821"/>
        <end position="831"/>
    </location>
</feature>
<feature type="compositionally biased region" description="Acidic residues" evidence="1">
    <location>
        <begin position="654"/>
        <end position="666"/>
    </location>
</feature>
<feature type="region of interest" description="Disordered" evidence="1">
    <location>
        <begin position="401"/>
        <end position="421"/>
    </location>
</feature>
<protein>
    <recommendedName>
        <fullName evidence="4">Ubiquitin-like protease family profile domain-containing protein</fullName>
    </recommendedName>
</protein>
<feature type="region of interest" description="Disordered" evidence="1">
    <location>
        <begin position="639"/>
        <end position="712"/>
    </location>
</feature>
<reference evidence="2" key="1">
    <citation type="submission" date="2018-12" db="EMBL/GenBank/DDBJ databases">
        <authorList>
            <person name="Syme R.A."/>
            <person name="Farfan-Caceres L."/>
            <person name="Lichtenzveig J."/>
        </authorList>
    </citation>
    <scope>NUCLEOTIDE SEQUENCE</scope>
    <source>
        <strain evidence="2">Al4</strain>
    </source>
</reference>
<feature type="compositionally biased region" description="Low complexity" evidence="1">
    <location>
        <begin position="999"/>
        <end position="1023"/>
    </location>
</feature>
<dbReference type="OrthoDB" id="3788873at2759"/>
<feature type="compositionally biased region" description="Acidic residues" evidence="1">
    <location>
        <begin position="1024"/>
        <end position="1042"/>
    </location>
</feature>
<feature type="region of interest" description="Disordered" evidence="1">
    <location>
        <begin position="943"/>
        <end position="1126"/>
    </location>
</feature>
<organism evidence="2 3">
    <name type="scientific">Ascochyta lentis</name>
    <dbReference type="NCBI Taxonomy" id="205686"/>
    <lineage>
        <taxon>Eukaryota</taxon>
        <taxon>Fungi</taxon>
        <taxon>Dikarya</taxon>
        <taxon>Ascomycota</taxon>
        <taxon>Pezizomycotina</taxon>
        <taxon>Dothideomycetes</taxon>
        <taxon>Pleosporomycetidae</taxon>
        <taxon>Pleosporales</taxon>
        <taxon>Pleosporineae</taxon>
        <taxon>Didymellaceae</taxon>
        <taxon>Ascochyta</taxon>
    </lineage>
</organism>
<gene>
    <name evidence="2" type="ORF">EKO04_007890</name>
</gene>
<feature type="compositionally biased region" description="Polar residues" evidence="1">
    <location>
        <begin position="1"/>
        <end position="23"/>
    </location>
</feature>
<feature type="region of interest" description="Disordered" evidence="1">
    <location>
        <begin position="812"/>
        <end position="926"/>
    </location>
</feature>
<feature type="compositionally biased region" description="Polar residues" evidence="1">
    <location>
        <begin position="183"/>
        <end position="197"/>
    </location>
</feature>
<evidence type="ECO:0000313" key="3">
    <source>
        <dbReference type="Proteomes" id="UP000651452"/>
    </source>
</evidence>
<feature type="compositionally biased region" description="Basic residues" evidence="1">
    <location>
        <begin position="200"/>
        <end position="210"/>
    </location>
</feature>
<feature type="compositionally biased region" description="Polar residues" evidence="1">
    <location>
        <begin position="885"/>
        <end position="894"/>
    </location>
</feature>
<evidence type="ECO:0000313" key="2">
    <source>
        <dbReference type="EMBL" id="KAF9694166.1"/>
    </source>
</evidence>
<feature type="compositionally biased region" description="Polar residues" evidence="1">
    <location>
        <begin position="163"/>
        <end position="174"/>
    </location>
</feature>
<feature type="region of interest" description="Disordered" evidence="1">
    <location>
        <begin position="459"/>
        <end position="487"/>
    </location>
</feature>
<feature type="compositionally biased region" description="Low complexity" evidence="1">
    <location>
        <begin position="832"/>
        <end position="845"/>
    </location>
</feature>
<feature type="compositionally biased region" description="Polar residues" evidence="1">
    <location>
        <begin position="846"/>
        <end position="856"/>
    </location>
</feature>
<keyword evidence="3" id="KW-1185">Reference proteome</keyword>
<dbReference type="SUPFAM" id="SSF54001">
    <property type="entry name" value="Cysteine proteinases"/>
    <property type="match status" value="1"/>
</dbReference>
<accession>A0A8H7J216</accession>
<feature type="region of interest" description="Disordered" evidence="1">
    <location>
        <begin position="1297"/>
        <end position="1347"/>
    </location>
</feature>
<feature type="compositionally biased region" description="Polar residues" evidence="1">
    <location>
        <begin position="673"/>
        <end position="683"/>
    </location>
</feature>
<feature type="region of interest" description="Disordered" evidence="1">
    <location>
        <begin position="154"/>
        <end position="221"/>
    </location>
</feature>
<feature type="compositionally biased region" description="Basic residues" evidence="1">
    <location>
        <begin position="1332"/>
        <end position="1347"/>
    </location>
</feature>
<evidence type="ECO:0000256" key="1">
    <source>
        <dbReference type="SAM" id="MobiDB-lite"/>
    </source>
</evidence>
<feature type="region of interest" description="Disordered" evidence="1">
    <location>
        <begin position="1"/>
        <end position="27"/>
    </location>
</feature>
<feature type="compositionally biased region" description="Acidic residues" evidence="1">
    <location>
        <begin position="1100"/>
        <end position="1110"/>
    </location>
</feature>
<name>A0A8H7J216_9PLEO</name>
<evidence type="ECO:0008006" key="4">
    <source>
        <dbReference type="Google" id="ProtNLM"/>
    </source>
</evidence>
<dbReference type="EMBL" id="RZGK01000014">
    <property type="protein sequence ID" value="KAF9694166.1"/>
    <property type="molecule type" value="Genomic_DNA"/>
</dbReference>
<dbReference type="Proteomes" id="UP000651452">
    <property type="component" value="Unassembled WGS sequence"/>
</dbReference>
<proteinExistence type="predicted"/>
<sequence>MTTNEAGTSTSRQTIPASSTGPPTLTEPEIVDQWLNKTYTRYNLEDRTESIVSIQEFLNIVRTNYPECYLPESTLVLSLALSAKKWDRSNTVIISDQNAQRLYHLGVGADTREEVLTLCPELQPTLLNRDKRWILIPCSDGILEAANVGKGFKNSALEDNEPTVPSSGTASSRPPGNEETESTESQKIGPQKKNQSGGHEKKRKQKKRQPKGPEKHGNHWGLLVIDKTEKVARWVDSAITLVQRSDKPTKLKFGNMYSAAVVAGKVLCGIDALLGEENGFSEGGFTTSTLKYVPQQGSNNSYSGQDGGPCGPFAFAFVEHIFERATTLDSVGVRKMFPRSMRGKLKFNSMDARREMRRLIQQESEEPKELPFKLSSDLISILKVVPVEHLQKSVDAYRRKLAAPNPPPIKPSQPPHGFEQDPNLLAAFEQDKFDNPALYEGLGNTEAMETFISIQKANLNSHGKGKDKKGAKGSASGGQGSKNTTKGLNTDIYLGRQLYQNIPLNDATIWPPHDKDSIYWPRKVKELPDFAKLDEKGLIGWRRKSPEVQEHEKKNKKHSSVTSCAMLHVKFKKTFLGESDDNFKAVWSKDETLFDPKDPKLVAIDALQNDSLKYGQMRLMMMQHYEADTLPGLLANLAKYKPSVPPSGGNNNKDDDDDDDNDDDNNNGEPKMTKTTNRGQSNSGLGGNETGPNGPTDIDISSNPNGWDMPTPKPLGLLDFRTMPESELVEYQMPEQLADARLHERNVNTVSWRAFLFVTIQNGGFGEESDYDCINLWLEDTVVFSNEDRESDWTELTGLIRSRMEAHYCVDTQPSPSLGLSDDDPMEEDSDLSLSPVPSNLSNTSDQGSDDSNTAPTKRKRDVEDGSSKDASVNKRRKHNIPESGGQTNASIDSTGEFAEQASNDSGTESAKDKRPARDAQRQQALRALRALQDAAESIQGAADGLKRLVFPNPAVSTPRATGDDDDSSRFSKAYRGTRATPSSARPSSVAGGDDYGSESESSGSSDPPTSDSEDTSGSSSLPDSEDSNSEDSDSEDYTDEADSSKKRRRDSEENDRESDTDTSKKPKTSHSPSSGESGEASDPNSSNLEDFPPVHSDGSDDETVADDPASDPQVNSSFGSEETVEDSTIEIYIGREPYILNLDDTSLFLPWDHTEQDWPIDVIKLPDFAHMDASDFTLWYKFSPELKTKVGIHIDKANLVTYRAALHMKFKKTFLHENDRNFSDVWVNDTTVFSATTIMELQAIKDPMLRNGEIRRRMMEFYEPTMLQKLQDLPKPIPRLTVQAASFEDPESFKSDTSFVEVSRKPGVPTDPSLLLPKATATTESNVRSKYGLRPRPKPSMKKRDG</sequence>
<feature type="compositionally biased region" description="Basic and acidic residues" evidence="1">
    <location>
        <begin position="910"/>
        <end position="921"/>
    </location>
</feature>
<comment type="caution">
    <text evidence="2">The sequence shown here is derived from an EMBL/GenBank/DDBJ whole genome shotgun (WGS) entry which is preliminary data.</text>
</comment>